<dbReference type="GO" id="GO:0016020">
    <property type="term" value="C:membrane"/>
    <property type="evidence" value="ECO:0007669"/>
    <property type="project" value="UniProtKB-SubCell"/>
</dbReference>
<keyword evidence="10" id="KW-1185">Reference proteome</keyword>
<gene>
    <name evidence="8" type="ORF">CAPTEDRAFT_128466</name>
</gene>
<dbReference type="OrthoDB" id="440553at2759"/>
<accession>R7TBV5</accession>
<reference evidence="10" key="1">
    <citation type="submission" date="2012-12" db="EMBL/GenBank/DDBJ databases">
        <authorList>
            <person name="Hellsten U."/>
            <person name="Grimwood J."/>
            <person name="Chapman J.A."/>
            <person name="Shapiro H."/>
            <person name="Aerts A."/>
            <person name="Otillar R.P."/>
            <person name="Terry A.Y."/>
            <person name="Boore J.L."/>
            <person name="Simakov O."/>
            <person name="Marletaz F."/>
            <person name="Cho S.-J."/>
            <person name="Edsinger-Gonzales E."/>
            <person name="Havlak P."/>
            <person name="Kuo D.-H."/>
            <person name="Larsson T."/>
            <person name="Lv J."/>
            <person name="Arendt D."/>
            <person name="Savage R."/>
            <person name="Osoegawa K."/>
            <person name="de Jong P."/>
            <person name="Lindberg D.R."/>
            <person name="Seaver E.C."/>
            <person name="Weisblat D.A."/>
            <person name="Putnam N.H."/>
            <person name="Grigoriev I.V."/>
            <person name="Rokhsar D.S."/>
        </authorList>
    </citation>
    <scope>NUCLEOTIDE SEQUENCE</scope>
    <source>
        <strain evidence="10">I ESC-2004</strain>
    </source>
</reference>
<evidence type="ECO:0000259" key="7">
    <source>
        <dbReference type="PROSITE" id="PS50850"/>
    </source>
</evidence>
<evidence type="ECO:0000256" key="3">
    <source>
        <dbReference type="ARBA" id="ARBA00022989"/>
    </source>
</evidence>
<evidence type="ECO:0000313" key="10">
    <source>
        <dbReference type="Proteomes" id="UP000014760"/>
    </source>
</evidence>
<dbReference type="PRINTS" id="PR01035">
    <property type="entry name" value="TCRTETA"/>
</dbReference>
<dbReference type="PROSITE" id="PS50850">
    <property type="entry name" value="MFS"/>
    <property type="match status" value="1"/>
</dbReference>
<evidence type="ECO:0000313" key="8">
    <source>
        <dbReference type="EMBL" id="ELT91203.1"/>
    </source>
</evidence>
<evidence type="ECO:0000256" key="5">
    <source>
        <dbReference type="SAM" id="MobiDB-lite"/>
    </source>
</evidence>
<feature type="transmembrane region" description="Helical" evidence="6">
    <location>
        <begin position="277"/>
        <end position="302"/>
    </location>
</feature>
<evidence type="ECO:0000256" key="1">
    <source>
        <dbReference type="ARBA" id="ARBA00004141"/>
    </source>
</evidence>
<dbReference type="EMBL" id="KB310616">
    <property type="protein sequence ID" value="ELT91203.1"/>
    <property type="molecule type" value="Genomic_DNA"/>
</dbReference>
<dbReference type="Pfam" id="PF07690">
    <property type="entry name" value="MFS_1"/>
    <property type="match status" value="1"/>
</dbReference>
<feature type="transmembrane region" description="Helical" evidence="6">
    <location>
        <begin position="202"/>
        <end position="226"/>
    </location>
</feature>
<reference evidence="8 10" key="2">
    <citation type="journal article" date="2013" name="Nature">
        <title>Insights into bilaterian evolution from three spiralian genomes.</title>
        <authorList>
            <person name="Simakov O."/>
            <person name="Marletaz F."/>
            <person name="Cho S.J."/>
            <person name="Edsinger-Gonzales E."/>
            <person name="Havlak P."/>
            <person name="Hellsten U."/>
            <person name="Kuo D.H."/>
            <person name="Larsson T."/>
            <person name="Lv J."/>
            <person name="Arendt D."/>
            <person name="Savage R."/>
            <person name="Osoegawa K."/>
            <person name="de Jong P."/>
            <person name="Grimwood J."/>
            <person name="Chapman J.A."/>
            <person name="Shapiro H."/>
            <person name="Aerts A."/>
            <person name="Otillar R.P."/>
            <person name="Terry A.Y."/>
            <person name="Boore J.L."/>
            <person name="Grigoriev I.V."/>
            <person name="Lindberg D.R."/>
            <person name="Seaver E.C."/>
            <person name="Weisblat D.A."/>
            <person name="Putnam N.H."/>
            <person name="Rokhsar D.S."/>
        </authorList>
    </citation>
    <scope>NUCLEOTIDE SEQUENCE</scope>
    <source>
        <strain evidence="8 10">I ESC-2004</strain>
    </source>
</reference>
<comment type="subcellular location">
    <subcellularLocation>
        <location evidence="1">Membrane</location>
        <topology evidence="1">Multi-pass membrane protein</topology>
    </subcellularLocation>
</comment>
<keyword evidence="3 6" id="KW-1133">Transmembrane helix</keyword>
<feature type="region of interest" description="Disordered" evidence="5">
    <location>
        <begin position="173"/>
        <end position="192"/>
    </location>
</feature>
<dbReference type="SUPFAM" id="SSF103473">
    <property type="entry name" value="MFS general substrate transporter"/>
    <property type="match status" value="1"/>
</dbReference>
<keyword evidence="2 6" id="KW-0812">Transmembrane</keyword>
<protein>
    <recommendedName>
        <fullName evidence="7">Major facilitator superfamily (MFS) profile domain-containing protein</fullName>
    </recommendedName>
</protein>
<dbReference type="GO" id="GO:0005635">
    <property type="term" value="C:nuclear envelope"/>
    <property type="evidence" value="ECO:0007669"/>
    <property type="project" value="TreeGrafter"/>
</dbReference>
<feature type="transmembrane region" description="Helical" evidence="6">
    <location>
        <begin position="63"/>
        <end position="89"/>
    </location>
</feature>
<organism evidence="8">
    <name type="scientific">Capitella teleta</name>
    <name type="common">Polychaete worm</name>
    <dbReference type="NCBI Taxonomy" id="283909"/>
    <lineage>
        <taxon>Eukaryota</taxon>
        <taxon>Metazoa</taxon>
        <taxon>Spiralia</taxon>
        <taxon>Lophotrochozoa</taxon>
        <taxon>Annelida</taxon>
        <taxon>Polychaeta</taxon>
        <taxon>Sedentaria</taxon>
        <taxon>Scolecida</taxon>
        <taxon>Capitellidae</taxon>
        <taxon>Capitella</taxon>
    </lineage>
</organism>
<evidence type="ECO:0000256" key="2">
    <source>
        <dbReference type="ARBA" id="ARBA00022692"/>
    </source>
</evidence>
<name>R7TBV5_CAPTE</name>
<dbReference type="HOGENOM" id="CLU_001265_10_1_1"/>
<evidence type="ECO:0000313" key="9">
    <source>
        <dbReference type="EnsemblMetazoa" id="CapteP128466"/>
    </source>
</evidence>
<feature type="transmembrane region" description="Helical" evidence="6">
    <location>
        <begin position="149"/>
        <end position="169"/>
    </location>
</feature>
<dbReference type="OMA" id="FCLMHAN"/>
<dbReference type="InterPro" id="IPR011701">
    <property type="entry name" value="MFS"/>
</dbReference>
<proteinExistence type="predicted"/>
<feature type="compositionally biased region" description="Basic and acidic residues" evidence="5">
    <location>
        <begin position="173"/>
        <end position="191"/>
    </location>
</feature>
<dbReference type="EnsemblMetazoa" id="CapteT128466">
    <property type="protein sequence ID" value="CapteP128466"/>
    <property type="gene ID" value="CapteG128466"/>
</dbReference>
<sequence>MYFTVFIVQCCFFVYASLNPYIFKELEIDTLTMSSINSGVALLQVFTSPLIGRLGDRYGARNLLIISVISSVSGQMVAFLATGISMLLLSKLLFVAQDVKLGAQMLTSDLVDGKDRGPAMGRIMVPFSLGLLAGPLIAGQSAKYLGNQWTLLAMATWTSSCLGIILYSVPEKTSKNNSDKQDSGSQRKTEKSTWSLVTTGRIPVLLAIKILTATASMVVAQNLVVVNMKEFGLSPARGGMVLAANGLLGVVFNVSLGKLSKRFDDDVLFKWSPAFCLLSYAIMTQASSVWILLVSFLPWNLGNVIIDAQVVARLTKSVPSSDTGSIIGINAMAFQAARIVAPLLGGCLVEVFGFSALGLFGATISSLALGLSFTF</sequence>
<dbReference type="Proteomes" id="UP000014760">
    <property type="component" value="Unassembled WGS sequence"/>
</dbReference>
<evidence type="ECO:0000256" key="4">
    <source>
        <dbReference type="ARBA" id="ARBA00023136"/>
    </source>
</evidence>
<feature type="transmembrane region" description="Helical" evidence="6">
    <location>
        <begin position="119"/>
        <end position="137"/>
    </location>
</feature>
<keyword evidence="4 6" id="KW-0472">Membrane</keyword>
<feature type="domain" description="Major facilitator superfamily (MFS) profile" evidence="7">
    <location>
        <begin position="1"/>
        <end position="375"/>
    </location>
</feature>
<dbReference type="InterPro" id="IPR020846">
    <property type="entry name" value="MFS_dom"/>
</dbReference>
<dbReference type="Gene3D" id="1.20.1250.20">
    <property type="entry name" value="MFS general substrate transporter like domains"/>
    <property type="match status" value="1"/>
</dbReference>
<reference evidence="9" key="3">
    <citation type="submission" date="2015-06" db="UniProtKB">
        <authorList>
            <consortium name="EnsemblMetazoa"/>
        </authorList>
    </citation>
    <scope>IDENTIFICATION</scope>
</reference>
<dbReference type="GO" id="GO:0022857">
    <property type="term" value="F:transmembrane transporter activity"/>
    <property type="evidence" value="ECO:0007669"/>
    <property type="project" value="InterPro"/>
</dbReference>
<feature type="transmembrane region" description="Helical" evidence="6">
    <location>
        <begin position="238"/>
        <end position="257"/>
    </location>
</feature>
<evidence type="ECO:0000256" key="6">
    <source>
        <dbReference type="SAM" id="Phobius"/>
    </source>
</evidence>
<dbReference type="InterPro" id="IPR001958">
    <property type="entry name" value="Tet-R_TetA/multi-R_MdtG-like"/>
</dbReference>
<dbReference type="AlphaFoldDB" id="R7TBV5"/>
<dbReference type="InterPro" id="IPR036259">
    <property type="entry name" value="MFS_trans_sf"/>
</dbReference>
<dbReference type="PANTHER" id="PTHR24002">
    <property type="entry name" value="SOLUTE CARRIER FAMILY 22 MEMBER 18"/>
    <property type="match status" value="1"/>
</dbReference>
<dbReference type="PANTHER" id="PTHR24002:SF3">
    <property type="entry name" value="SOLUTE CARRIER FAMILY 22 MEMBER 18"/>
    <property type="match status" value="1"/>
</dbReference>
<dbReference type="EMBL" id="AMQN01002983">
    <property type="status" value="NOT_ANNOTATED_CDS"/>
    <property type="molecule type" value="Genomic_DNA"/>
</dbReference>